<dbReference type="Proteomes" id="UP001301388">
    <property type="component" value="Unassembled WGS sequence"/>
</dbReference>
<dbReference type="InterPro" id="IPR001845">
    <property type="entry name" value="HTH_ArsR_DNA-bd_dom"/>
</dbReference>
<dbReference type="CDD" id="cd00090">
    <property type="entry name" value="HTH_ARSR"/>
    <property type="match status" value="1"/>
</dbReference>
<organism evidence="5 6">
    <name type="scientific">Pseudanabaena galeata UHCC 0370</name>
    <dbReference type="NCBI Taxonomy" id="3110310"/>
    <lineage>
        <taxon>Bacteria</taxon>
        <taxon>Bacillati</taxon>
        <taxon>Cyanobacteriota</taxon>
        <taxon>Cyanophyceae</taxon>
        <taxon>Pseudanabaenales</taxon>
        <taxon>Pseudanabaenaceae</taxon>
        <taxon>Pseudanabaena</taxon>
    </lineage>
</organism>
<evidence type="ECO:0000313" key="5">
    <source>
        <dbReference type="EMBL" id="MEA5480404.1"/>
    </source>
</evidence>
<dbReference type="EMBL" id="JAYGIE010000122">
    <property type="protein sequence ID" value="MEA5480404.1"/>
    <property type="molecule type" value="Genomic_DNA"/>
</dbReference>
<evidence type="ECO:0000256" key="1">
    <source>
        <dbReference type="ARBA" id="ARBA00023015"/>
    </source>
</evidence>
<dbReference type="RefSeq" id="WP_323263405.1">
    <property type="nucleotide sequence ID" value="NZ_JAYGIE010000122.1"/>
</dbReference>
<evidence type="ECO:0000256" key="2">
    <source>
        <dbReference type="ARBA" id="ARBA00023125"/>
    </source>
</evidence>
<reference evidence="5 6" key="1">
    <citation type="submission" date="2023-12" db="EMBL/GenBank/DDBJ databases">
        <title>Baltic Sea Cyanobacteria.</title>
        <authorList>
            <person name="Delbaje E."/>
            <person name="Fewer D.P."/>
            <person name="Shishido T.K."/>
        </authorList>
    </citation>
    <scope>NUCLEOTIDE SEQUENCE [LARGE SCALE GENOMIC DNA]</scope>
    <source>
        <strain evidence="5 6">UHCC 0370</strain>
    </source>
</reference>
<evidence type="ECO:0000259" key="4">
    <source>
        <dbReference type="PROSITE" id="PS50987"/>
    </source>
</evidence>
<keyword evidence="2" id="KW-0238">DNA-binding</keyword>
<evidence type="ECO:0000256" key="3">
    <source>
        <dbReference type="ARBA" id="ARBA00023163"/>
    </source>
</evidence>
<dbReference type="PROSITE" id="PS50987">
    <property type="entry name" value="HTH_ARSR_2"/>
    <property type="match status" value="1"/>
</dbReference>
<dbReference type="Pfam" id="PF01022">
    <property type="entry name" value="HTH_5"/>
    <property type="match status" value="1"/>
</dbReference>
<dbReference type="SMART" id="SM00418">
    <property type="entry name" value="HTH_ARSR"/>
    <property type="match status" value="1"/>
</dbReference>
<name>A0ABU5TQ49_9CYAN</name>
<dbReference type="PANTHER" id="PTHR43132">
    <property type="entry name" value="ARSENICAL RESISTANCE OPERON REPRESSOR ARSR-RELATED"/>
    <property type="match status" value="1"/>
</dbReference>
<dbReference type="InterPro" id="IPR051011">
    <property type="entry name" value="Metal_resp_trans_reg"/>
</dbReference>
<keyword evidence="1" id="KW-0805">Transcription regulation</keyword>
<keyword evidence="3" id="KW-0804">Transcription</keyword>
<sequence>MTASPRSRLSSTKTAPNFCAEKLKVLADATRLSVLELLREQPRHVGEINAALGLEQSLLSHHLKVLREAGFVRSVRDGKAVLYHSVADLQSENGAIGINLGCCVLSFPNEI</sequence>
<proteinExistence type="predicted"/>
<dbReference type="SUPFAM" id="SSF46785">
    <property type="entry name" value="Winged helix' DNA-binding domain"/>
    <property type="match status" value="1"/>
</dbReference>
<evidence type="ECO:0000313" key="6">
    <source>
        <dbReference type="Proteomes" id="UP001301388"/>
    </source>
</evidence>
<gene>
    <name evidence="5" type="ORF">VB774_22450</name>
</gene>
<dbReference type="InterPro" id="IPR036388">
    <property type="entry name" value="WH-like_DNA-bd_sf"/>
</dbReference>
<feature type="domain" description="HTH arsR-type" evidence="4">
    <location>
        <begin position="11"/>
        <end position="111"/>
    </location>
</feature>
<accession>A0ABU5TQ49</accession>
<keyword evidence="6" id="KW-1185">Reference proteome</keyword>
<dbReference type="InterPro" id="IPR036390">
    <property type="entry name" value="WH_DNA-bd_sf"/>
</dbReference>
<dbReference type="PANTHER" id="PTHR43132:SF2">
    <property type="entry name" value="ARSENICAL RESISTANCE OPERON REPRESSOR ARSR-RELATED"/>
    <property type="match status" value="1"/>
</dbReference>
<dbReference type="InterPro" id="IPR011991">
    <property type="entry name" value="ArsR-like_HTH"/>
</dbReference>
<protein>
    <submittedName>
        <fullName evidence="5">Metalloregulator ArsR/SmtB family transcription factor</fullName>
    </submittedName>
</protein>
<comment type="caution">
    <text evidence="5">The sequence shown here is derived from an EMBL/GenBank/DDBJ whole genome shotgun (WGS) entry which is preliminary data.</text>
</comment>
<dbReference type="PRINTS" id="PR00778">
    <property type="entry name" value="HTHARSR"/>
</dbReference>
<dbReference type="NCBIfam" id="NF033788">
    <property type="entry name" value="HTH_metalloreg"/>
    <property type="match status" value="1"/>
</dbReference>
<dbReference type="Gene3D" id="1.10.10.10">
    <property type="entry name" value="Winged helix-like DNA-binding domain superfamily/Winged helix DNA-binding domain"/>
    <property type="match status" value="1"/>
</dbReference>